<dbReference type="AlphaFoldDB" id="A0A7C9KW48"/>
<protein>
    <submittedName>
        <fullName evidence="3">Response regulator</fullName>
    </submittedName>
</protein>
<proteinExistence type="predicted"/>
<dbReference type="RefSeq" id="WP_152576782.1">
    <property type="nucleotide sequence ID" value="NZ_JAATJI010000001.1"/>
</dbReference>
<dbReference type="EMBL" id="WIOL01000001">
    <property type="protein sequence ID" value="MQT16382.1"/>
    <property type="molecule type" value="Genomic_DNA"/>
</dbReference>
<sequence length="130" mass="14001">MIAAIPPRLRVLVIEDEPLVAMNIEFSIEALGHDMVGPIARLDEAMAAASGDDYDCAVIDINIVGGSSHEVAAIFAARARPFILASGYNDLSLPEALRNHSRLVKPYTSDQLERQLLLMFTHCGATAPAD</sequence>
<feature type="modified residue" description="4-aspartylphosphate" evidence="1">
    <location>
        <position position="60"/>
    </location>
</feature>
<dbReference type="GO" id="GO:0000160">
    <property type="term" value="P:phosphorelay signal transduction system"/>
    <property type="evidence" value="ECO:0007669"/>
    <property type="project" value="InterPro"/>
</dbReference>
<evidence type="ECO:0000259" key="2">
    <source>
        <dbReference type="PROSITE" id="PS50110"/>
    </source>
</evidence>
<reference evidence="3 4" key="1">
    <citation type="submission" date="2019-09" db="EMBL/GenBank/DDBJ databases">
        <title>Polymorphobacter sp. isolated from a lake in China.</title>
        <authorList>
            <person name="Liu Z."/>
        </authorList>
    </citation>
    <scope>NUCLEOTIDE SEQUENCE [LARGE SCALE GENOMIC DNA]</scope>
    <source>
        <strain evidence="3 4">D40P</strain>
    </source>
</reference>
<dbReference type="InterPro" id="IPR011006">
    <property type="entry name" value="CheY-like_superfamily"/>
</dbReference>
<dbReference type="SUPFAM" id="SSF52172">
    <property type="entry name" value="CheY-like"/>
    <property type="match status" value="1"/>
</dbReference>
<feature type="domain" description="Response regulatory" evidence="2">
    <location>
        <begin position="10"/>
        <end position="120"/>
    </location>
</feature>
<dbReference type="Proteomes" id="UP000481327">
    <property type="component" value="Unassembled WGS sequence"/>
</dbReference>
<dbReference type="OrthoDB" id="582170at2"/>
<accession>A0A7C9KW48</accession>
<organism evidence="3 4">
    <name type="scientific">Sandarakinorhabdus fusca</name>
    <dbReference type="NCBI Taxonomy" id="1439888"/>
    <lineage>
        <taxon>Bacteria</taxon>
        <taxon>Pseudomonadati</taxon>
        <taxon>Pseudomonadota</taxon>
        <taxon>Alphaproteobacteria</taxon>
        <taxon>Sphingomonadales</taxon>
        <taxon>Sphingosinicellaceae</taxon>
        <taxon>Sandarakinorhabdus</taxon>
    </lineage>
</organism>
<name>A0A7C9KW48_9SPHN</name>
<comment type="caution">
    <text evidence="3">The sequence shown here is derived from an EMBL/GenBank/DDBJ whole genome shotgun (WGS) entry which is preliminary data.</text>
</comment>
<dbReference type="Gene3D" id="3.40.50.2300">
    <property type="match status" value="1"/>
</dbReference>
<keyword evidence="4" id="KW-1185">Reference proteome</keyword>
<dbReference type="SMART" id="SM00448">
    <property type="entry name" value="REC"/>
    <property type="match status" value="1"/>
</dbReference>
<evidence type="ECO:0000313" key="4">
    <source>
        <dbReference type="Proteomes" id="UP000481327"/>
    </source>
</evidence>
<dbReference type="InterPro" id="IPR001789">
    <property type="entry name" value="Sig_transdc_resp-reg_receiver"/>
</dbReference>
<keyword evidence="1" id="KW-0597">Phosphoprotein</keyword>
<dbReference type="PROSITE" id="PS50110">
    <property type="entry name" value="RESPONSE_REGULATORY"/>
    <property type="match status" value="1"/>
</dbReference>
<evidence type="ECO:0000313" key="3">
    <source>
        <dbReference type="EMBL" id="MQT16382.1"/>
    </source>
</evidence>
<gene>
    <name evidence="3" type="ORF">F3168_03810</name>
</gene>
<evidence type="ECO:0000256" key="1">
    <source>
        <dbReference type="PROSITE-ProRule" id="PRU00169"/>
    </source>
</evidence>